<evidence type="ECO:0008006" key="3">
    <source>
        <dbReference type="Google" id="ProtNLM"/>
    </source>
</evidence>
<dbReference type="SUPFAM" id="SSF54277">
    <property type="entry name" value="CAD &amp; PB1 domains"/>
    <property type="match status" value="1"/>
</dbReference>
<comment type="caution">
    <text evidence="1">The sequence shown here is derived from an EMBL/GenBank/DDBJ whole genome shotgun (WGS) entry which is preliminary data.</text>
</comment>
<dbReference type="EMBL" id="SDAM02000964">
    <property type="protein sequence ID" value="KAH6823343.1"/>
    <property type="molecule type" value="Genomic_DNA"/>
</dbReference>
<gene>
    <name evidence="1" type="ORF">C2S53_002745</name>
</gene>
<evidence type="ECO:0000313" key="1">
    <source>
        <dbReference type="EMBL" id="KAH6823343.1"/>
    </source>
</evidence>
<dbReference type="Proteomes" id="UP001190926">
    <property type="component" value="Unassembled WGS sequence"/>
</dbReference>
<dbReference type="PANTHER" id="PTHR31066">
    <property type="entry name" value="OS05G0427100 PROTEIN-RELATED"/>
    <property type="match status" value="1"/>
</dbReference>
<sequence>MKKLSYLNNGEMILKYQVVSEELDALVSVKCDEDVGHMVDEMNNWENAGKPRQLRAFLFPRNPVVMEKQMGAVDPVAMEQRYLDAINGIIHFETTITTTSTSLICRQHPSPSPIPVRRHAAAPSFISSPRSPESCTTTADATNNYHMNSSIGRMIKMHKVKSSPNICCTNVHLHQHHVNHHQSPKPALDLHKTEKLISIRSVGHHGNGYYDKCGNHFPDTMENRAMSQVPSIARLAHSMGGATTFEKI</sequence>
<dbReference type="PANTHER" id="PTHR31066:SF47">
    <property type="entry name" value="PB1 DOMAIN-CONTAINING PROTEIN"/>
    <property type="match status" value="1"/>
</dbReference>
<evidence type="ECO:0000313" key="2">
    <source>
        <dbReference type="Proteomes" id="UP001190926"/>
    </source>
</evidence>
<dbReference type="AlphaFoldDB" id="A0AAD4P1E2"/>
<reference evidence="1 2" key="1">
    <citation type="journal article" date="2021" name="Nat. Commun.">
        <title>Incipient diploidization of the medicinal plant Perilla within 10,000 years.</title>
        <authorList>
            <person name="Zhang Y."/>
            <person name="Shen Q."/>
            <person name="Leng L."/>
            <person name="Zhang D."/>
            <person name="Chen S."/>
            <person name="Shi Y."/>
            <person name="Ning Z."/>
            <person name="Chen S."/>
        </authorList>
    </citation>
    <scope>NUCLEOTIDE SEQUENCE [LARGE SCALE GENOMIC DNA]</scope>
    <source>
        <strain evidence="2">cv. PC099</strain>
    </source>
</reference>
<name>A0AAD4P1E2_PERFH</name>
<organism evidence="1 2">
    <name type="scientific">Perilla frutescens var. hirtella</name>
    <name type="common">Perilla citriodora</name>
    <name type="synonym">Perilla setoyensis</name>
    <dbReference type="NCBI Taxonomy" id="608512"/>
    <lineage>
        <taxon>Eukaryota</taxon>
        <taxon>Viridiplantae</taxon>
        <taxon>Streptophyta</taxon>
        <taxon>Embryophyta</taxon>
        <taxon>Tracheophyta</taxon>
        <taxon>Spermatophyta</taxon>
        <taxon>Magnoliopsida</taxon>
        <taxon>eudicotyledons</taxon>
        <taxon>Gunneridae</taxon>
        <taxon>Pentapetalae</taxon>
        <taxon>asterids</taxon>
        <taxon>lamiids</taxon>
        <taxon>Lamiales</taxon>
        <taxon>Lamiaceae</taxon>
        <taxon>Nepetoideae</taxon>
        <taxon>Elsholtzieae</taxon>
        <taxon>Perilla</taxon>
    </lineage>
</organism>
<proteinExistence type="predicted"/>
<protein>
    <recommendedName>
        <fullName evidence="3">PB1 domain-containing protein</fullName>
    </recommendedName>
</protein>
<keyword evidence="2" id="KW-1185">Reference proteome</keyword>
<dbReference type="InterPro" id="IPR053198">
    <property type="entry name" value="Gynoecium_Dev_Regulator"/>
</dbReference>
<accession>A0AAD4P1E2</accession>